<name>A0ABY8UZ93_9BACI</name>
<proteinExistence type="predicted"/>
<dbReference type="RefSeq" id="WP_231417912.1">
    <property type="nucleotide sequence ID" value="NZ_CP126446.1"/>
</dbReference>
<accession>A0ABY8UZ93</accession>
<reference evidence="1 2" key="1">
    <citation type="submission" date="2023-05" db="EMBL/GenBank/DDBJ databases">
        <title>Comparative genomics reveals the evidence of polycyclic aromatic hydrocarbons degradation in moderately halophilic genus Pontibacillus.</title>
        <authorList>
            <person name="Yang H."/>
            <person name="Qian Z."/>
        </authorList>
    </citation>
    <scope>NUCLEOTIDE SEQUENCE [LARGE SCALE GENOMIC DNA]</scope>
    <source>
        <strain evidence="2">HN14</strain>
    </source>
</reference>
<evidence type="ECO:0000313" key="2">
    <source>
        <dbReference type="Proteomes" id="UP001236652"/>
    </source>
</evidence>
<protein>
    <submittedName>
        <fullName evidence="1">Uncharacterized protein</fullName>
    </submittedName>
</protein>
<dbReference type="Proteomes" id="UP001236652">
    <property type="component" value="Chromosome"/>
</dbReference>
<dbReference type="EMBL" id="CP126446">
    <property type="protein sequence ID" value="WIF97704.1"/>
    <property type="molecule type" value="Genomic_DNA"/>
</dbReference>
<evidence type="ECO:0000313" key="1">
    <source>
        <dbReference type="EMBL" id="WIF97704.1"/>
    </source>
</evidence>
<gene>
    <name evidence="1" type="ORF">QNI29_18555</name>
</gene>
<organism evidence="1 2">
    <name type="scientific">Pontibacillus chungwhensis</name>
    <dbReference type="NCBI Taxonomy" id="265426"/>
    <lineage>
        <taxon>Bacteria</taxon>
        <taxon>Bacillati</taxon>
        <taxon>Bacillota</taxon>
        <taxon>Bacilli</taxon>
        <taxon>Bacillales</taxon>
        <taxon>Bacillaceae</taxon>
        <taxon>Pontibacillus</taxon>
    </lineage>
</organism>
<keyword evidence="2" id="KW-1185">Reference proteome</keyword>
<sequence length="46" mass="5313">MAWDGEKDHADVENLANDDEKIINDVQKRERTSRNPTLTVFIQLSV</sequence>